<dbReference type="InParanoid" id="A0A1Y2DFG7"/>
<comment type="caution">
    <text evidence="1">The sequence shown here is derived from an EMBL/GenBank/DDBJ whole genome shotgun (WGS) entry which is preliminary data.</text>
</comment>
<dbReference type="Proteomes" id="UP000193689">
    <property type="component" value="Unassembled WGS sequence"/>
</dbReference>
<organism evidence="1 2">
    <name type="scientific">Pseudomassariella vexata</name>
    <dbReference type="NCBI Taxonomy" id="1141098"/>
    <lineage>
        <taxon>Eukaryota</taxon>
        <taxon>Fungi</taxon>
        <taxon>Dikarya</taxon>
        <taxon>Ascomycota</taxon>
        <taxon>Pezizomycotina</taxon>
        <taxon>Sordariomycetes</taxon>
        <taxon>Xylariomycetidae</taxon>
        <taxon>Amphisphaeriales</taxon>
        <taxon>Pseudomassariaceae</taxon>
        <taxon>Pseudomassariella</taxon>
    </lineage>
</organism>
<sequence length="67" mass="7721">MASYGYCRWISLNAAPQERSVNNNLHHFADITLGILLLFSIMEHGDTESQSIISFLRHARKKLYIVE</sequence>
<dbReference type="RefSeq" id="XP_040710973.1">
    <property type="nucleotide sequence ID" value="XM_040865666.1"/>
</dbReference>
<accession>A0A1Y2DFG7</accession>
<gene>
    <name evidence="1" type="ORF">BCR38DRAFT_81338</name>
</gene>
<proteinExistence type="predicted"/>
<protein>
    <submittedName>
        <fullName evidence="1">Uncharacterized protein</fullName>
    </submittedName>
</protein>
<reference evidence="1 2" key="1">
    <citation type="submission" date="2016-07" db="EMBL/GenBank/DDBJ databases">
        <title>Pervasive Adenine N6-methylation of Active Genes in Fungi.</title>
        <authorList>
            <consortium name="DOE Joint Genome Institute"/>
            <person name="Mondo S.J."/>
            <person name="Dannebaum R.O."/>
            <person name="Kuo R.C."/>
            <person name="Labutti K."/>
            <person name="Haridas S."/>
            <person name="Kuo A."/>
            <person name="Salamov A."/>
            <person name="Ahrendt S.R."/>
            <person name="Lipzen A."/>
            <person name="Sullivan W."/>
            <person name="Andreopoulos W.B."/>
            <person name="Clum A."/>
            <person name="Lindquist E."/>
            <person name="Daum C."/>
            <person name="Ramamoorthy G.K."/>
            <person name="Gryganskyi A."/>
            <person name="Culley D."/>
            <person name="Magnuson J.K."/>
            <person name="James T.Y."/>
            <person name="O'Malley M.A."/>
            <person name="Stajich J.E."/>
            <person name="Spatafora J.W."/>
            <person name="Visel A."/>
            <person name="Grigoriev I.V."/>
        </authorList>
    </citation>
    <scope>NUCLEOTIDE SEQUENCE [LARGE SCALE GENOMIC DNA]</scope>
    <source>
        <strain evidence="1 2">CBS 129021</strain>
    </source>
</reference>
<dbReference type="GeneID" id="63781878"/>
<keyword evidence="2" id="KW-1185">Reference proteome</keyword>
<evidence type="ECO:0000313" key="1">
    <source>
        <dbReference type="EMBL" id="ORY57844.1"/>
    </source>
</evidence>
<evidence type="ECO:0000313" key="2">
    <source>
        <dbReference type="Proteomes" id="UP000193689"/>
    </source>
</evidence>
<dbReference type="AlphaFoldDB" id="A0A1Y2DFG7"/>
<name>A0A1Y2DFG7_9PEZI</name>
<dbReference type="EMBL" id="MCFJ01000018">
    <property type="protein sequence ID" value="ORY57844.1"/>
    <property type="molecule type" value="Genomic_DNA"/>
</dbReference>